<evidence type="ECO:0000313" key="1">
    <source>
        <dbReference type="EMBL" id="GFO38049.1"/>
    </source>
</evidence>
<reference evidence="1 2" key="1">
    <citation type="journal article" date="2021" name="Elife">
        <title>Chloroplast acquisition without the gene transfer in kleptoplastic sea slugs, Plakobranchus ocellatus.</title>
        <authorList>
            <person name="Maeda T."/>
            <person name="Takahashi S."/>
            <person name="Yoshida T."/>
            <person name="Shimamura S."/>
            <person name="Takaki Y."/>
            <person name="Nagai Y."/>
            <person name="Toyoda A."/>
            <person name="Suzuki Y."/>
            <person name="Arimoto A."/>
            <person name="Ishii H."/>
            <person name="Satoh N."/>
            <person name="Nishiyama T."/>
            <person name="Hasebe M."/>
            <person name="Maruyama T."/>
            <person name="Minagawa J."/>
            <person name="Obokata J."/>
            <person name="Shigenobu S."/>
        </authorList>
    </citation>
    <scope>NUCLEOTIDE SEQUENCE [LARGE SCALE GENOMIC DNA]</scope>
</reference>
<accession>A0AAV4D1E2</accession>
<name>A0AAV4D1E2_9GAST</name>
<dbReference type="AlphaFoldDB" id="A0AAV4D1E2"/>
<sequence length="117" mass="13288">MKEDIKEYVHFQPADENLAVENRRELQQSMFFQEQRKTIGPRNHNQMELACRLIQYRRGKTSKAITIHEFSNGGLLTWGHVPPLGSGVNMPRATAKKIADLSSLASLSARGRKRKGI</sequence>
<evidence type="ECO:0000313" key="2">
    <source>
        <dbReference type="Proteomes" id="UP000735302"/>
    </source>
</evidence>
<keyword evidence="2" id="KW-1185">Reference proteome</keyword>
<organism evidence="1 2">
    <name type="scientific">Plakobranchus ocellatus</name>
    <dbReference type="NCBI Taxonomy" id="259542"/>
    <lineage>
        <taxon>Eukaryota</taxon>
        <taxon>Metazoa</taxon>
        <taxon>Spiralia</taxon>
        <taxon>Lophotrochozoa</taxon>
        <taxon>Mollusca</taxon>
        <taxon>Gastropoda</taxon>
        <taxon>Heterobranchia</taxon>
        <taxon>Euthyneura</taxon>
        <taxon>Panpulmonata</taxon>
        <taxon>Sacoglossa</taxon>
        <taxon>Placobranchoidea</taxon>
        <taxon>Plakobranchidae</taxon>
        <taxon>Plakobranchus</taxon>
    </lineage>
</organism>
<dbReference type="EMBL" id="BLXT01007308">
    <property type="protein sequence ID" value="GFO38049.1"/>
    <property type="molecule type" value="Genomic_DNA"/>
</dbReference>
<dbReference type="Proteomes" id="UP000735302">
    <property type="component" value="Unassembled WGS sequence"/>
</dbReference>
<proteinExistence type="predicted"/>
<gene>
    <name evidence="1" type="ORF">PoB_006455400</name>
</gene>
<comment type="caution">
    <text evidence="1">The sequence shown here is derived from an EMBL/GenBank/DDBJ whole genome shotgun (WGS) entry which is preliminary data.</text>
</comment>
<protein>
    <submittedName>
        <fullName evidence="1">Uncharacterized protein</fullName>
    </submittedName>
</protein>